<keyword evidence="2" id="KW-1185">Reference proteome</keyword>
<dbReference type="PATRIC" id="fig|1235802.3.peg.4828"/>
<name>N1ZWK3_9FIRM</name>
<protein>
    <submittedName>
        <fullName evidence="1">Uncharacterized protein</fullName>
    </submittedName>
</protein>
<dbReference type="EMBL" id="AQFT01000133">
    <property type="protein sequence ID" value="EMZ21397.1"/>
    <property type="molecule type" value="Genomic_DNA"/>
</dbReference>
<dbReference type="OrthoDB" id="9821498at2"/>
<dbReference type="Proteomes" id="UP000012589">
    <property type="component" value="Unassembled WGS sequence"/>
</dbReference>
<dbReference type="HOGENOM" id="CLU_1287205_0_0_9"/>
<comment type="caution">
    <text evidence="1">The sequence shown here is derived from an EMBL/GenBank/DDBJ whole genome shotgun (WGS) entry which is preliminary data.</text>
</comment>
<evidence type="ECO:0000313" key="1">
    <source>
        <dbReference type="EMBL" id="EMZ21397.1"/>
    </source>
</evidence>
<dbReference type="STRING" id="1235802.C823_04539"/>
<organism evidence="1 2">
    <name type="scientific">Eubacterium plexicaudatum ASF492</name>
    <dbReference type="NCBI Taxonomy" id="1235802"/>
    <lineage>
        <taxon>Bacteria</taxon>
        <taxon>Bacillati</taxon>
        <taxon>Bacillota</taxon>
        <taxon>Clostridia</taxon>
        <taxon>Eubacteriales</taxon>
        <taxon>Eubacteriaceae</taxon>
        <taxon>Eubacterium</taxon>
    </lineage>
</organism>
<sequence>MLNFENVEDLVSHMFANLDNEDNLVSVIANKQMIIDIMVELLNYKNVILESCELDYDEEYDREYIVSLFDDVESDNWHINVEKCYLPEKQKYVATEGYVLFHEDVNSKAMVDMQNNEYMPLGEHDWFTIGNEELEGINEDDNDVETNLNETDPEDELDDSEYSITVKVGLDTDEAEKIIRDMRKNFQREVSGMFDMLYRPYLYEYHPQPLRFYW</sequence>
<gene>
    <name evidence="1" type="ORF">C823_04539</name>
</gene>
<accession>N1ZWK3</accession>
<reference evidence="1 2" key="1">
    <citation type="journal article" date="2014" name="Genome Announc.">
        <title>Draft genome sequences of the altered schaedler flora, a defined bacterial community from gnotobiotic mice.</title>
        <authorList>
            <person name="Wannemuehler M.J."/>
            <person name="Overstreet A.M."/>
            <person name="Ward D.V."/>
            <person name="Phillips G.J."/>
        </authorList>
    </citation>
    <scope>NUCLEOTIDE SEQUENCE [LARGE SCALE GENOMIC DNA]</scope>
    <source>
        <strain evidence="1 2">ASF492</strain>
    </source>
</reference>
<proteinExistence type="predicted"/>
<evidence type="ECO:0000313" key="2">
    <source>
        <dbReference type="Proteomes" id="UP000012589"/>
    </source>
</evidence>
<dbReference type="AlphaFoldDB" id="N1ZWK3"/>